<name>A0ABD3HRK8_9MARC</name>
<evidence type="ECO:0000256" key="1">
    <source>
        <dbReference type="SAM" id="MobiDB-lite"/>
    </source>
</evidence>
<comment type="caution">
    <text evidence="2">The sequence shown here is derived from an EMBL/GenBank/DDBJ whole genome shotgun (WGS) entry which is preliminary data.</text>
</comment>
<accession>A0ABD3HRK8</accession>
<feature type="region of interest" description="Disordered" evidence="1">
    <location>
        <begin position="196"/>
        <end position="341"/>
    </location>
</feature>
<sequence>MTESNAPEQLLSTELPTVDKVKIFEDVGSVVIRLMHFTFRKARTLPCPLGTSISYFEDTLGPWVRPFVAGVEEETLRLLSLVDDKLNAATDVALKPLRPLVSVFVIPLQIVFSELDPEKLQAGLEKLRRRGIIGCTADAWVKYEPLIKDKSKGVYKLVRRLPGSSLPVYFFHDIGSPAVAAISQWLIDQSEKKDKLVTSTSEELPPSKSLPESTHRVHETTEDVADVQEHAEQHTKDIEEDYGKPPTDVVSPKQPTQIREHDHEHAKEHAQEDYRKQAPALETLSSSPEATADSAEEDTEGSASEISSPAPEHQKKVSFAADDGKAADLQIAPPQEEPEEHDEILDLFDTWGLGVQAISPKKLDNLRSLSVVDRNERTSSSKPKRKTTSFRL</sequence>
<feature type="region of interest" description="Disordered" evidence="1">
    <location>
        <begin position="367"/>
        <end position="392"/>
    </location>
</feature>
<evidence type="ECO:0000313" key="3">
    <source>
        <dbReference type="Proteomes" id="UP001633002"/>
    </source>
</evidence>
<proteinExistence type="predicted"/>
<gene>
    <name evidence="2" type="ORF">R1sor_005605</name>
</gene>
<feature type="compositionally biased region" description="Basic residues" evidence="1">
    <location>
        <begin position="382"/>
        <end position="392"/>
    </location>
</feature>
<evidence type="ECO:0000313" key="2">
    <source>
        <dbReference type="EMBL" id="KAL3691954.1"/>
    </source>
</evidence>
<keyword evidence="3" id="KW-1185">Reference proteome</keyword>
<dbReference type="Proteomes" id="UP001633002">
    <property type="component" value="Unassembled WGS sequence"/>
</dbReference>
<reference evidence="2 3" key="1">
    <citation type="submission" date="2024-09" db="EMBL/GenBank/DDBJ databases">
        <title>Chromosome-scale assembly of Riccia sorocarpa.</title>
        <authorList>
            <person name="Paukszto L."/>
        </authorList>
    </citation>
    <scope>NUCLEOTIDE SEQUENCE [LARGE SCALE GENOMIC DNA]</scope>
    <source>
        <strain evidence="2">LP-2024</strain>
        <tissue evidence="2">Aerial parts of the thallus</tissue>
    </source>
</reference>
<feature type="compositionally biased region" description="Basic and acidic residues" evidence="1">
    <location>
        <begin position="213"/>
        <end position="243"/>
    </location>
</feature>
<dbReference type="EMBL" id="JBJQOH010000003">
    <property type="protein sequence ID" value="KAL3691954.1"/>
    <property type="molecule type" value="Genomic_DNA"/>
</dbReference>
<dbReference type="AlphaFoldDB" id="A0ABD3HRK8"/>
<feature type="compositionally biased region" description="Basic and acidic residues" evidence="1">
    <location>
        <begin position="258"/>
        <end position="276"/>
    </location>
</feature>
<organism evidence="2 3">
    <name type="scientific">Riccia sorocarpa</name>
    <dbReference type="NCBI Taxonomy" id="122646"/>
    <lineage>
        <taxon>Eukaryota</taxon>
        <taxon>Viridiplantae</taxon>
        <taxon>Streptophyta</taxon>
        <taxon>Embryophyta</taxon>
        <taxon>Marchantiophyta</taxon>
        <taxon>Marchantiopsida</taxon>
        <taxon>Marchantiidae</taxon>
        <taxon>Marchantiales</taxon>
        <taxon>Ricciaceae</taxon>
        <taxon>Riccia</taxon>
    </lineage>
</organism>
<protein>
    <submittedName>
        <fullName evidence="2">Uncharacterized protein</fullName>
    </submittedName>
</protein>